<dbReference type="RefSeq" id="WP_081621114.1">
    <property type="nucleotide sequence ID" value="NZ_KB892433.1"/>
</dbReference>
<name>A0A0W0Z7F3_9GAMM</name>
<evidence type="ECO:0000256" key="1">
    <source>
        <dbReference type="SAM" id="Phobius"/>
    </source>
</evidence>
<dbReference type="PANTHER" id="PTHR35404:SF8">
    <property type="entry name" value="TRANSPOSASE OF TN10"/>
    <property type="match status" value="1"/>
</dbReference>
<sequence length="413" mass="47535">MLANVFCHNYLTKSLSWLHTKTRNTLISHVQSVLGGHAQLTLTSIGRHLPGKSKVKHKINRCWRFLSNTKLHTEQVALYKSLSAPVLAPLNELLIAVDWTGCCSADTHMLRASLVHTGRSIPIYNEIHSQKDLGTDKVHKHFLNRLKAVLPEGKRVVIITDAGFKTPWFTSVRKLGWYFTGRVSGTINYRLSTDKKWNPLNTLHALVQRGKTLYVGVGKLGQDSKTRIEVLLTSYWGEKKGRKNPKPKYPQAEKRYAKMHNEPLIIASNLHQYPSLDGEHNHQALAVLARDIYCKRMQIEQNFRDDKSERFGTAWRYSRTEDKNKISVLILLASIRILILWMIGFAAEKRKLHLHFQANTIRTHRVLSFISLAKQLIIHGFPQFNIRKFSRIITLFQLEFNENSPFNHLIKGD</sequence>
<dbReference type="OrthoDB" id="5646013at2"/>
<feature type="transmembrane region" description="Helical" evidence="1">
    <location>
        <begin position="326"/>
        <end position="347"/>
    </location>
</feature>
<dbReference type="InterPro" id="IPR047658">
    <property type="entry name" value="IS4-like_transpos"/>
</dbReference>
<dbReference type="Proteomes" id="UP000054600">
    <property type="component" value="Unassembled WGS sequence"/>
</dbReference>
<evidence type="ECO:0000313" key="3">
    <source>
        <dbReference type="EMBL" id="KTD65049.1"/>
    </source>
</evidence>
<dbReference type="NCBIfam" id="NF033591">
    <property type="entry name" value="transpos_IS4_2"/>
    <property type="match status" value="1"/>
</dbReference>
<keyword evidence="4" id="KW-1185">Reference proteome</keyword>
<evidence type="ECO:0000313" key="4">
    <source>
        <dbReference type="Proteomes" id="UP000054600"/>
    </source>
</evidence>
<dbReference type="SUPFAM" id="SSF53098">
    <property type="entry name" value="Ribonuclease H-like"/>
    <property type="match status" value="1"/>
</dbReference>
<accession>A0A0W0Z7F3</accession>
<dbReference type="GO" id="GO:0006313">
    <property type="term" value="P:DNA transposition"/>
    <property type="evidence" value="ECO:0007669"/>
    <property type="project" value="InterPro"/>
</dbReference>
<dbReference type="PANTHER" id="PTHR35404">
    <property type="entry name" value="TRANSPOSASE OF TN10"/>
    <property type="match status" value="1"/>
</dbReference>
<evidence type="ECO:0000259" key="2">
    <source>
        <dbReference type="Pfam" id="PF01609"/>
    </source>
</evidence>
<dbReference type="GO" id="GO:0003677">
    <property type="term" value="F:DNA binding"/>
    <property type="evidence" value="ECO:0007669"/>
    <property type="project" value="InterPro"/>
</dbReference>
<dbReference type="Pfam" id="PF01609">
    <property type="entry name" value="DDE_Tnp_1"/>
    <property type="match status" value="1"/>
</dbReference>
<keyword evidence="1" id="KW-0812">Transmembrane</keyword>
<keyword evidence="1" id="KW-0472">Membrane</keyword>
<keyword evidence="1" id="KW-1133">Transmembrane helix</keyword>
<dbReference type="eggNOG" id="COG5421">
    <property type="taxonomic scope" value="Bacteria"/>
</dbReference>
<organism evidence="3 4">
    <name type="scientific">Legionella shakespearei DSM 23087</name>
    <dbReference type="NCBI Taxonomy" id="1122169"/>
    <lineage>
        <taxon>Bacteria</taxon>
        <taxon>Pseudomonadati</taxon>
        <taxon>Pseudomonadota</taxon>
        <taxon>Gammaproteobacteria</taxon>
        <taxon>Legionellales</taxon>
        <taxon>Legionellaceae</taxon>
        <taxon>Legionella</taxon>
    </lineage>
</organism>
<dbReference type="InterPro" id="IPR002559">
    <property type="entry name" value="Transposase_11"/>
</dbReference>
<dbReference type="STRING" id="1122169.Lsha_0418"/>
<feature type="domain" description="Transposase IS4-like" evidence="2">
    <location>
        <begin position="108"/>
        <end position="334"/>
    </location>
</feature>
<reference evidence="3 4" key="1">
    <citation type="submission" date="2015-11" db="EMBL/GenBank/DDBJ databases">
        <title>Genomic analysis of 38 Legionella species identifies large and diverse effector repertoires.</title>
        <authorList>
            <person name="Burstein D."/>
            <person name="Amaro F."/>
            <person name="Zusman T."/>
            <person name="Lifshitz Z."/>
            <person name="Cohen O."/>
            <person name="Gilbert J.A."/>
            <person name="Pupko T."/>
            <person name="Shuman H.A."/>
            <person name="Segal G."/>
        </authorList>
    </citation>
    <scope>NUCLEOTIDE SEQUENCE [LARGE SCALE GENOMIC DNA]</scope>
    <source>
        <strain evidence="3 4">ATCC 49655</strain>
    </source>
</reference>
<dbReference type="GO" id="GO:0004803">
    <property type="term" value="F:transposase activity"/>
    <property type="evidence" value="ECO:0007669"/>
    <property type="project" value="InterPro"/>
</dbReference>
<dbReference type="PATRIC" id="fig|1122169.6.peg.474"/>
<protein>
    <submittedName>
        <fullName evidence="3">Transposase</fullName>
    </submittedName>
</protein>
<proteinExistence type="predicted"/>
<gene>
    <name evidence="3" type="ORF">Lsha_0418</name>
</gene>
<dbReference type="InterPro" id="IPR012337">
    <property type="entry name" value="RNaseH-like_sf"/>
</dbReference>
<comment type="caution">
    <text evidence="3">The sequence shown here is derived from an EMBL/GenBank/DDBJ whole genome shotgun (WGS) entry which is preliminary data.</text>
</comment>
<dbReference type="AlphaFoldDB" id="A0A0W0Z7F3"/>
<dbReference type="EMBL" id="LNYW01000016">
    <property type="protein sequence ID" value="KTD65049.1"/>
    <property type="molecule type" value="Genomic_DNA"/>
</dbReference>